<organism evidence="1 2">
    <name type="scientific">Bartonella bacilliformis INS</name>
    <dbReference type="NCBI Taxonomy" id="1206782"/>
    <lineage>
        <taxon>Bacteria</taxon>
        <taxon>Pseudomonadati</taxon>
        <taxon>Pseudomonadota</taxon>
        <taxon>Alphaproteobacteria</taxon>
        <taxon>Hyphomicrobiales</taxon>
        <taxon>Bartonellaceae</taxon>
        <taxon>Bartonella</taxon>
    </lineage>
</organism>
<comment type="caution">
    <text evidence="1">The sequence shown here is derived from an EMBL/GenBank/DDBJ whole genome shotgun (WGS) entry which is preliminary data.</text>
</comment>
<keyword evidence="2" id="KW-1185">Reference proteome</keyword>
<accession>A0ABN0IH14</accession>
<reference evidence="1 2" key="1">
    <citation type="journal article" date="2013" name="Genome Announc.">
        <title>Whole Genome Sequencing and Comparative Analysis of Bartonella bacilliformis Strain INS, the Causative Agent of Carrion's Disease.</title>
        <authorList>
            <person name="Tarazona D."/>
            <person name="Padilla C."/>
            <person name="Caceres O."/>
            <person name="Montenegro J.D."/>
            <person name="Bailon H."/>
            <person name="Ventura G."/>
            <person name="Mendoza G."/>
            <person name="Anaya E."/>
            <person name="Guio H."/>
        </authorList>
    </citation>
    <scope>NUCLEOTIDE SEQUENCE [LARGE SCALE GENOMIC DNA]</scope>
    <source>
        <strain evidence="1 2">INS</strain>
    </source>
</reference>
<gene>
    <name evidence="1" type="ORF">BbINS_02523</name>
</gene>
<evidence type="ECO:0000313" key="2">
    <source>
        <dbReference type="Proteomes" id="UP000009359"/>
    </source>
</evidence>
<proteinExistence type="predicted"/>
<dbReference type="Proteomes" id="UP000009359">
    <property type="component" value="Unassembled WGS sequence"/>
</dbReference>
<protein>
    <submittedName>
        <fullName evidence="1">Uncharacterized protein</fullName>
    </submittedName>
</protein>
<dbReference type="EMBL" id="AMQK01000007">
    <property type="protein sequence ID" value="EKS44778.1"/>
    <property type="molecule type" value="Genomic_DNA"/>
</dbReference>
<evidence type="ECO:0000313" key="1">
    <source>
        <dbReference type="EMBL" id="EKS44778.1"/>
    </source>
</evidence>
<sequence length="43" mass="5009">MLALKHFRMHFFSKNIALFLFSNQLDILNIVCQFLPQGVVQGE</sequence>
<name>A0ABN0IH14_BARBA</name>